<sequence>MADRRNWKDIPLWKDVTDEQWNDWHWQVANRLGTVEQIKQVVKLTAKEEEDITKVMAGFRVGITPYYASLMDAENESCPIRLQAVPTLVETHRSDADMLDPLHEDEDSPAPGLTHRYPDRVLFLITDQCSMYCRHCTRRRLAGETDGARSREDIDACIAYIKRTPVVRDVLLSGGDCLCVEDDTLEYIISELRKIPHVEIVRLGSRTPVVMPQRITDNLVNMLKKYHPIWLNTHFNHPKEMTPEAMEALRKLADAGIPLGNQSVLLRGVNDDVHVMRNLMHHLVKNRVRPYYIYQCDLSLGIEHFRTPVSKGIEIIEGLRGHTSGYAVPTFVVDAPGGGGKTPVMPQYVISQTPDKVILRNYEGVITTYTEPVGLPPLKCSYENCKNVADYHYEGVAGLEQGERMSMEPQGLLRHERNKHE</sequence>
<dbReference type="GO" id="GO:0050066">
    <property type="term" value="F:L-lysine 2,3-aminomutase activity"/>
    <property type="evidence" value="ECO:0007669"/>
    <property type="project" value="UniProtKB-EC"/>
</dbReference>
<accession>A0A6P1MCW1</accession>
<dbReference type="Pfam" id="PF04055">
    <property type="entry name" value="Radical_SAM"/>
    <property type="match status" value="1"/>
</dbReference>
<evidence type="ECO:0000256" key="5">
    <source>
        <dbReference type="ARBA" id="ARBA00012144"/>
    </source>
</evidence>
<evidence type="ECO:0000313" key="18">
    <source>
        <dbReference type="Proteomes" id="UP000463883"/>
    </source>
</evidence>
<proteinExistence type="inferred from homology"/>
<feature type="binding site" evidence="14">
    <location>
        <position position="136"/>
    </location>
    <ligand>
        <name>[4Fe-4S] cluster</name>
        <dbReference type="ChEBI" id="CHEBI:49883"/>
        <note>4Fe-4S-S-AdoMet</note>
    </ligand>
</feature>
<keyword evidence="9 14" id="KW-0479">Metal-binding</keyword>
<evidence type="ECO:0000256" key="9">
    <source>
        <dbReference type="ARBA" id="ARBA00022723"/>
    </source>
</evidence>
<dbReference type="RefSeq" id="WP_162362307.1">
    <property type="nucleotide sequence ID" value="NZ_CP047591.1"/>
</dbReference>
<comment type="catalytic activity">
    <reaction evidence="1">
        <text>L-lysine = (3S)-3,6-diaminohexanoate</text>
        <dbReference type="Rhea" id="RHEA:19177"/>
        <dbReference type="ChEBI" id="CHEBI:32551"/>
        <dbReference type="ChEBI" id="CHEBI:57434"/>
        <dbReference type="EC" id="5.4.3.2"/>
    </reaction>
</comment>
<evidence type="ECO:0000256" key="10">
    <source>
        <dbReference type="ARBA" id="ARBA00022898"/>
    </source>
</evidence>
<evidence type="ECO:0000256" key="15">
    <source>
        <dbReference type="PIRSR" id="PIRSR603739-50"/>
    </source>
</evidence>
<dbReference type="SUPFAM" id="SSF102114">
    <property type="entry name" value="Radical SAM enzymes"/>
    <property type="match status" value="1"/>
</dbReference>
<evidence type="ECO:0000256" key="14">
    <source>
        <dbReference type="PIRSR" id="PIRSR004911-1"/>
    </source>
</evidence>
<comment type="cofactor">
    <cofactor evidence="3">
        <name>[4Fe-4S] cluster</name>
        <dbReference type="ChEBI" id="CHEBI:49883"/>
    </cofactor>
</comment>
<dbReference type="Proteomes" id="UP000463883">
    <property type="component" value="Chromosome"/>
</dbReference>
<dbReference type="PROSITE" id="PS51918">
    <property type="entry name" value="RADICAL_SAM"/>
    <property type="match status" value="1"/>
</dbReference>
<dbReference type="GO" id="GO:0051539">
    <property type="term" value="F:4 iron, 4 sulfur cluster binding"/>
    <property type="evidence" value="ECO:0007669"/>
    <property type="project" value="UniProtKB-KW"/>
</dbReference>
<evidence type="ECO:0000256" key="1">
    <source>
        <dbReference type="ARBA" id="ARBA00000911"/>
    </source>
</evidence>
<evidence type="ECO:0000256" key="11">
    <source>
        <dbReference type="ARBA" id="ARBA00023004"/>
    </source>
</evidence>
<dbReference type="SFLD" id="SFLDG01070">
    <property type="entry name" value="PLP-dependent"/>
    <property type="match status" value="1"/>
</dbReference>
<dbReference type="PANTHER" id="PTHR30538:SF1">
    <property type="entry name" value="L-LYSINE 2,3-AMINOMUTASE"/>
    <property type="match status" value="1"/>
</dbReference>
<dbReference type="AlphaFoldDB" id="A0A6P1MCW1"/>
<evidence type="ECO:0000256" key="4">
    <source>
        <dbReference type="ARBA" id="ARBA00008703"/>
    </source>
</evidence>
<evidence type="ECO:0000259" key="16">
    <source>
        <dbReference type="PROSITE" id="PS51918"/>
    </source>
</evidence>
<reference evidence="17 18" key="1">
    <citation type="submission" date="2020-01" db="EMBL/GenBank/DDBJ databases">
        <title>Genomic analysis of Aminipila sp. CBA3637.</title>
        <authorList>
            <person name="Kim Y.B."/>
            <person name="Roh S.W."/>
        </authorList>
    </citation>
    <scope>NUCLEOTIDE SEQUENCE [LARGE SCALE GENOMIC DNA]</scope>
    <source>
        <strain evidence="17 18">CBA3637</strain>
    </source>
</reference>
<dbReference type="NCBIfam" id="TIGR03820">
    <property type="entry name" value="lys_2_3_AblA"/>
    <property type="match status" value="1"/>
</dbReference>
<dbReference type="InterPro" id="IPR025895">
    <property type="entry name" value="LAM_C_dom"/>
</dbReference>
<dbReference type="GO" id="GO:0046872">
    <property type="term" value="F:metal ion binding"/>
    <property type="evidence" value="ECO:0007669"/>
    <property type="project" value="UniProtKB-KW"/>
</dbReference>
<evidence type="ECO:0000256" key="3">
    <source>
        <dbReference type="ARBA" id="ARBA00001966"/>
    </source>
</evidence>
<feature type="modified residue" description="N6-(pyridoxal phosphate)lysine" evidence="15">
    <location>
        <position position="341"/>
    </location>
</feature>
<dbReference type="CDD" id="cd01335">
    <property type="entry name" value="Radical_SAM"/>
    <property type="match status" value="1"/>
</dbReference>
<evidence type="ECO:0000256" key="6">
    <source>
        <dbReference type="ARBA" id="ARBA00022363"/>
    </source>
</evidence>
<evidence type="ECO:0000313" key="17">
    <source>
        <dbReference type="EMBL" id="QHI72539.1"/>
    </source>
</evidence>
<dbReference type="Gene3D" id="6.20.120.40">
    <property type="match status" value="1"/>
</dbReference>
<keyword evidence="8" id="KW-0949">S-adenosyl-L-methionine</keyword>
<dbReference type="PIRSF" id="PIRSF004911">
    <property type="entry name" value="DUF160"/>
    <property type="match status" value="1"/>
</dbReference>
<dbReference type="Pfam" id="PF12544">
    <property type="entry name" value="LAM_C"/>
    <property type="match status" value="1"/>
</dbReference>
<evidence type="ECO:0000256" key="13">
    <source>
        <dbReference type="ARBA" id="ARBA00023235"/>
    </source>
</evidence>
<feature type="binding site" evidence="14">
    <location>
        <position position="133"/>
    </location>
    <ligand>
        <name>[4Fe-4S] cluster</name>
        <dbReference type="ChEBI" id="CHEBI:49883"/>
        <note>4Fe-4S-S-AdoMet</note>
    </ligand>
</feature>
<dbReference type="InterPro" id="IPR022459">
    <property type="entry name" value="Lysine_aminomutase"/>
</dbReference>
<dbReference type="FunFam" id="3.20.20.70:FF:000095">
    <property type="entry name" value="Lysine 2,3-aminomutase"/>
    <property type="match status" value="1"/>
</dbReference>
<dbReference type="InterPro" id="IPR007197">
    <property type="entry name" value="rSAM"/>
</dbReference>
<keyword evidence="13 17" id="KW-0413">Isomerase</keyword>
<dbReference type="EMBL" id="CP047591">
    <property type="protein sequence ID" value="QHI72539.1"/>
    <property type="molecule type" value="Genomic_DNA"/>
</dbReference>
<comment type="similarity">
    <text evidence="4">Belongs to the radical SAM superfamily. KamA family.</text>
</comment>
<keyword evidence="11" id="KW-0408">Iron</keyword>
<feature type="domain" description="Radical SAM core" evidence="16">
    <location>
        <begin position="115"/>
        <end position="327"/>
    </location>
</feature>
<evidence type="ECO:0000256" key="8">
    <source>
        <dbReference type="ARBA" id="ARBA00022691"/>
    </source>
</evidence>
<keyword evidence="7 14" id="KW-0004">4Fe-4S</keyword>
<organism evidence="17 18">
    <name type="scientific">Aminipila terrae</name>
    <dbReference type="NCBI Taxonomy" id="2697030"/>
    <lineage>
        <taxon>Bacteria</taxon>
        <taxon>Bacillati</taxon>
        <taxon>Bacillota</taxon>
        <taxon>Clostridia</taxon>
        <taxon>Peptostreptococcales</taxon>
        <taxon>Anaerovoracaceae</taxon>
        <taxon>Aminipila</taxon>
    </lineage>
</organism>
<dbReference type="EC" id="5.4.3.2" evidence="5"/>
<dbReference type="NCBIfam" id="TIGR00238">
    <property type="entry name" value="KamA family radical SAM protein"/>
    <property type="match status" value="1"/>
</dbReference>
<dbReference type="SFLD" id="SFLDS00029">
    <property type="entry name" value="Radical_SAM"/>
    <property type="match status" value="1"/>
</dbReference>
<dbReference type="KEGG" id="amic:Ami3637_09140"/>
<comment type="cofactor">
    <cofactor evidence="2 15">
        <name>pyridoxal 5'-phosphate</name>
        <dbReference type="ChEBI" id="CHEBI:597326"/>
    </cofactor>
</comment>
<keyword evidence="18" id="KW-1185">Reference proteome</keyword>
<name>A0A6P1MCW1_9FIRM</name>
<dbReference type="SFLD" id="SFLDF00283">
    <property type="entry name" value="L-lysine_2_3-aminomutase_(LAM"/>
    <property type="match status" value="1"/>
</dbReference>
<evidence type="ECO:0000256" key="2">
    <source>
        <dbReference type="ARBA" id="ARBA00001933"/>
    </source>
</evidence>
<dbReference type="Gene3D" id="6.10.140.1170">
    <property type="match status" value="1"/>
</dbReference>
<dbReference type="InterPro" id="IPR058240">
    <property type="entry name" value="rSAM_sf"/>
</dbReference>
<feature type="binding site" evidence="14">
    <location>
        <position position="129"/>
    </location>
    <ligand>
        <name>[4Fe-4S] cluster</name>
        <dbReference type="ChEBI" id="CHEBI:49883"/>
        <note>4Fe-4S-S-AdoMet</note>
    </ligand>
</feature>
<protein>
    <recommendedName>
        <fullName evidence="6">L-lysine 2,3-aminomutase</fullName>
        <ecNumber evidence="5">5.4.3.2</ecNumber>
    </recommendedName>
</protein>
<dbReference type="InterPro" id="IPR003739">
    <property type="entry name" value="Lys_aminomutase/Glu_NH3_mut"/>
</dbReference>
<dbReference type="Gene3D" id="3.20.20.70">
    <property type="entry name" value="Aldolase class I"/>
    <property type="match status" value="1"/>
</dbReference>
<dbReference type="PANTHER" id="PTHR30538">
    <property type="entry name" value="LYSINE 2,3-AMINOMUTASE-RELATED"/>
    <property type="match status" value="1"/>
</dbReference>
<keyword evidence="10 15" id="KW-0663">Pyridoxal phosphate</keyword>
<evidence type="ECO:0000256" key="12">
    <source>
        <dbReference type="ARBA" id="ARBA00023014"/>
    </source>
</evidence>
<evidence type="ECO:0000256" key="7">
    <source>
        <dbReference type="ARBA" id="ARBA00022485"/>
    </source>
</evidence>
<gene>
    <name evidence="17" type="primary">ablA</name>
    <name evidence="17" type="ORF">Ami3637_09140</name>
</gene>
<dbReference type="InterPro" id="IPR013785">
    <property type="entry name" value="Aldolase_TIM"/>
</dbReference>
<keyword evidence="12 14" id="KW-0411">Iron-sulfur</keyword>